<evidence type="ECO:0000256" key="1">
    <source>
        <dbReference type="ARBA" id="ARBA00004479"/>
    </source>
</evidence>
<evidence type="ECO:0000256" key="8">
    <source>
        <dbReference type="SAM" id="Phobius"/>
    </source>
</evidence>
<protein>
    <recommendedName>
        <fullName evidence="3">Cysteine and tyrosine-rich protein 1</fullName>
    </recommendedName>
</protein>
<evidence type="ECO:0000313" key="9">
    <source>
        <dbReference type="EMBL" id="AFP05784.1"/>
    </source>
</evidence>
<dbReference type="Pfam" id="PF10873">
    <property type="entry name" value="CYYR1"/>
    <property type="match status" value="1"/>
</dbReference>
<dbReference type="PANTHER" id="PTHR38490">
    <property type="entry name" value="CYSTEINE AND TYROSINE-RICH PROTEIN 1"/>
    <property type="match status" value="1"/>
</dbReference>
<dbReference type="AlphaFoldDB" id="V9L2W3"/>
<evidence type="ECO:0000256" key="2">
    <source>
        <dbReference type="ARBA" id="ARBA00009401"/>
    </source>
</evidence>
<comment type="similarity">
    <text evidence="2">Belongs to the CYYR1 family.</text>
</comment>
<keyword evidence="6 8" id="KW-1133">Transmembrane helix</keyword>
<evidence type="ECO:0000256" key="6">
    <source>
        <dbReference type="ARBA" id="ARBA00022989"/>
    </source>
</evidence>
<evidence type="ECO:0000256" key="7">
    <source>
        <dbReference type="ARBA" id="ARBA00023136"/>
    </source>
</evidence>
<evidence type="ECO:0000256" key="4">
    <source>
        <dbReference type="ARBA" id="ARBA00022692"/>
    </source>
</evidence>
<proteinExistence type="evidence at transcript level"/>
<comment type="subcellular location">
    <subcellularLocation>
        <location evidence="1">Membrane</location>
        <topology evidence="1">Single-pass type I membrane protein</topology>
    </subcellularLocation>
</comment>
<keyword evidence="5" id="KW-0732">Signal</keyword>
<keyword evidence="4 8" id="KW-0812">Transmembrane</keyword>
<feature type="transmembrane region" description="Helical" evidence="8">
    <location>
        <begin position="12"/>
        <end position="35"/>
    </location>
</feature>
<dbReference type="EMBL" id="JW873267">
    <property type="protein sequence ID" value="AFP05784.1"/>
    <property type="molecule type" value="mRNA"/>
</dbReference>
<reference evidence="9" key="1">
    <citation type="journal article" date="2014" name="Nature">
        <title>Elephant shark genome provides unique insights into gnathostome evolution.</title>
        <authorList>
            <consortium name="International Elephant Shark Genome Sequencing Consortium"/>
            <person name="Venkatesh B."/>
            <person name="Lee A.P."/>
            <person name="Ravi V."/>
            <person name="Maurya A.K."/>
            <person name="Lian M.M."/>
            <person name="Swann J.B."/>
            <person name="Ohta Y."/>
            <person name="Flajnik M.F."/>
            <person name="Sutoh Y."/>
            <person name="Kasahara M."/>
            <person name="Hoon S."/>
            <person name="Gangu V."/>
            <person name="Roy S.W."/>
            <person name="Irimia M."/>
            <person name="Korzh V."/>
            <person name="Kondrychyn I."/>
            <person name="Lim Z.W."/>
            <person name="Tay B.H."/>
            <person name="Tohari S."/>
            <person name="Kong K.W."/>
            <person name="Ho S."/>
            <person name="Lorente-Galdos B."/>
            <person name="Quilez J."/>
            <person name="Marques-Bonet T."/>
            <person name="Raney B.J."/>
            <person name="Ingham P.W."/>
            <person name="Tay A."/>
            <person name="Hillier L.W."/>
            <person name="Minx P."/>
            <person name="Boehm T."/>
            <person name="Wilson R.K."/>
            <person name="Brenner S."/>
            <person name="Warren W.C."/>
        </authorList>
    </citation>
    <scope>NUCLEOTIDE SEQUENCE</scope>
    <source>
        <tissue evidence="9">Kidney</tissue>
    </source>
</reference>
<dbReference type="GO" id="GO:0016020">
    <property type="term" value="C:membrane"/>
    <property type="evidence" value="ECO:0007669"/>
    <property type="project" value="UniProtKB-SubCell"/>
</dbReference>
<accession>V9L2W3</accession>
<feature type="non-terminal residue" evidence="9">
    <location>
        <position position="1"/>
    </location>
</feature>
<sequence>QSLLGSICQNSAVGGLIPFCFAVLFLIRFFILFILRKNLGEQIGGGWKHFTGEIICSFLFLLQPSSGITIAGIVFGIALILGLVAGMIVCICTCIKTMDNTRVGVTHAPHISTISHFTVPPPPYSCQPEMSYDPDLPPPYTATLETSLNCPPPPPYPGYSMK</sequence>
<feature type="transmembrane region" description="Helical" evidence="8">
    <location>
        <begin position="70"/>
        <end position="95"/>
    </location>
</feature>
<evidence type="ECO:0000256" key="5">
    <source>
        <dbReference type="ARBA" id="ARBA00022729"/>
    </source>
</evidence>
<dbReference type="InterPro" id="IPR022640">
    <property type="entry name" value="CYYR1"/>
</dbReference>
<keyword evidence="7 8" id="KW-0472">Membrane</keyword>
<organism evidence="9">
    <name type="scientific">Callorhinchus milii</name>
    <name type="common">Ghost shark</name>
    <dbReference type="NCBI Taxonomy" id="7868"/>
    <lineage>
        <taxon>Eukaryota</taxon>
        <taxon>Metazoa</taxon>
        <taxon>Chordata</taxon>
        <taxon>Craniata</taxon>
        <taxon>Vertebrata</taxon>
        <taxon>Chondrichthyes</taxon>
        <taxon>Holocephali</taxon>
        <taxon>Chimaeriformes</taxon>
        <taxon>Callorhinchidae</taxon>
        <taxon>Callorhinchus</taxon>
    </lineage>
</organism>
<name>V9L2W3_CALMI</name>
<evidence type="ECO:0000256" key="3">
    <source>
        <dbReference type="ARBA" id="ARBA00016494"/>
    </source>
</evidence>
<dbReference type="PANTHER" id="PTHR38490:SF1">
    <property type="entry name" value="CYSTEINE AND TYROSINE-RICH PROTEIN 1"/>
    <property type="match status" value="1"/>
</dbReference>